<dbReference type="SUPFAM" id="SSF50156">
    <property type="entry name" value="PDZ domain-like"/>
    <property type="match status" value="1"/>
</dbReference>
<proteinExistence type="predicted"/>
<dbReference type="AlphaFoldDB" id="A0A8S3EHC4"/>
<feature type="non-terminal residue" evidence="3">
    <location>
        <position position="1"/>
    </location>
</feature>
<name>A0A8S3EHC4_9BILA</name>
<reference evidence="3" key="1">
    <citation type="submission" date="2021-02" db="EMBL/GenBank/DDBJ databases">
        <authorList>
            <person name="Nowell W R."/>
        </authorList>
    </citation>
    <scope>NUCLEOTIDE SEQUENCE</scope>
</reference>
<gene>
    <name evidence="3" type="ORF">BYL167_LOCUS58600</name>
</gene>
<dbReference type="Gene3D" id="2.30.42.10">
    <property type="match status" value="1"/>
</dbReference>
<dbReference type="InterPro" id="IPR001478">
    <property type="entry name" value="PDZ"/>
</dbReference>
<dbReference type="Pfam" id="PF00595">
    <property type="entry name" value="PDZ"/>
    <property type="match status" value="1"/>
</dbReference>
<evidence type="ECO:0000313" key="3">
    <source>
        <dbReference type="EMBL" id="CAF5055364.1"/>
    </source>
</evidence>
<accession>A0A8S3EHC4</accession>
<feature type="region of interest" description="Disordered" evidence="1">
    <location>
        <begin position="1"/>
        <end position="25"/>
    </location>
</feature>
<evidence type="ECO:0000259" key="2">
    <source>
        <dbReference type="PROSITE" id="PS50106"/>
    </source>
</evidence>
<evidence type="ECO:0000313" key="4">
    <source>
        <dbReference type="Proteomes" id="UP000681967"/>
    </source>
</evidence>
<organism evidence="3 4">
    <name type="scientific">Rotaria magnacalcarata</name>
    <dbReference type="NCBI Taxonomy" id="392030"/>
    <lineage>
        <taxon>Eukaryota</taxon>
        <taxon>Metazoa</taxon>
        <taxon>Spiralia</taxon>
        <taxon>Gnathifera</taxon>
        <taxon>Rotifera</taxon>
        <taxon>Eurotatoria</taxon>
        <taxon>Bdelloidea</taxon>
        <taxon>Philodinida</taxon>
        <taxon>Philodinidae</taxon>
        <taxon>Rotaria</taxon>
    </lineage>
</organism>
<dbReference type="EMBL" id="CAJOBH010227059">
    <property type="protein sequence ID" value="CAF5055364.1"/>
    <property type="molecule type" value="Genomic_DNA"/>
</dbReference>
<evidence type="ECO:0000256" key="1">
    <source>
        <dbReference type="SAM" id="MobiDB-lite"/>
    </source>
</evidence>
<dbReference type="InterPro" id="IPR036034">
    <property type="entry name" value="PDZ_sf"/>
</dbReference>
<feature type="domain" description="PDZ" evidence="2">
    <location>
        <begin position="108"/>
        <end position="169"/>
    </location>
</feature>
<dbReference type="PROSITE" id="PS50106">
    <property type="entry name" value="PDZ"/>
    <property type="match status" value="1"/>
</dbReference>
<protein>
    <recommendedName>
        <fullName evidence="2">PDZ domain-containing protein</fullName>
    </recommendedName>
</protein>
<sequence>MDAPSIDQNLSSRKQREASQSSTDQSMKDFISNTINNIFQNIGTQKSVQPDYDIPIEHVNNSKISTSSLPTTRRDKNLSEQVQHISQSCNTVCSNQSNGFYDYIRDPRRCVLKIERNKGLGFILSATNDYDHTITAVEKDSAADTAGLQINDEIIEIDGRFVRNIKYEQ</sequence>
<dbReference type="Proteomes" id="UP000681967">
    <property type="component" value="Unassembled WGS sequence"/>
</dbReference>
<comment type="caution">
    <text evidence="3">The sequence shown here is derived from an EMBL/GenBank/DDBJ whole genome shotgun (WGS) entry which is preliminary data.</text>
</comment>